<evidence type="ECO:0000259" key="5">
    <source>
        <dbReference type="PROSITE" id="PS50931"/>
    </source>
</evidence>
<dbReference type="FunFam" id="1.10.10.10:FF:000001">
    <property type="entry name" value="LysR family transcriptional regulator"/>
    <property type="match status" value="1"/>
</dbReference>
<dbReference type="PANTHER" id="PTHR30126:SF40">
    <property type="entry name" value="HTH-TYPE TRANSCRIPTIONAL REGULATOR GLTR"/>
    <property type="match status" value="1"/>
</dbReference>
<evidence type="ECO:0000256" key="3">
    <source>
        <dbReference type="ARBA" id="ARBA00023125"/>
    </source>
</evidence>
<dbReference type="InterPro" id="IPR036388">
    <property type="entry name" value="WH-like_DNA-bd_sf"/>
</dbReference>
<dbReference type="AlphaFoldDB" id="A0A372LNQ2"/>
<name>A0A372LNQ2_9BACI</name>
<dbReference type="Gene3D" id="1.10.10.10">
    <property type="entry name" value="Winged helix-like DNA-binding domain superfamily/Winged helix DNA-binding domain"/>
    <property type="match status" value="1"/>
</dbReference>
<reference evidence="6 7" key="1">
    <citation type="submission" date="2018-08" db="EMBL/GenBank/DDBJ databases">
        <title>Bacillus chawlae sp. nov., Bacillus glennii sp. nov., and Bacillus saganii sp. nov. Isolated from the Vehicle Assembly Building at Kennedy Space Center where the Viking Spacecraft were Assembled.</title>
        <authorList>
            <person name="Seuylemezian A."/>
            <person name="Vaishampayan P."/>
        </authorList>
    </citation>
    <scope>NUCLEOTIDE SEQUENCE [LARGE SCALE GENOMIC DNA]</scope>
    <source>
        <strain evidence="6 7">V47-23a</strain>
    </source>
</reference>
<accession>A0A372LNQ2</accession>
<proteinExistence type="inferred from homology"/>
<keyword evidence="4" id="KW-0804">Transcription</keyword>
<keyword evidence="3" id="KW-0238">DNA-binding</keyword>
<dbReference type="OrthoDB" id="9785745at2"/>
<evidence type="ECO:0000313" key="6">
    <source>
        <dbReference type="EMBL" id="RFU67861.1"/>
    </source>
</evidence>
<dbReference type="RefSeq" id="WP_117327269.1">
    <property type="nucleotide sequence ID" value="NZ_QVTE01000038.1"/>
</dbReference>
<keyword evidence="2" id="KW-0805">Transcription regulation</keyword>
<feature type="domain" description="HTH lysR-type" evidence="5">
    <location>
        <begin position="1"/>
        <end position="59"/>
    </location>
</feature>
<protein>
    <submittedName>
        <fullName evidence="6">LysR family transcriptional regulator</fullName>
    </submittedName>
</protein>
<dbReference type="GO" id="GO:0000976">
    <property type="term" value="F:transcription cis-regulatory region binding"/>
    <property type="evidence" value="ECO:0007669"/>
    <property type="project" value="TreeGrafter"/>
</dbReference>
<dbReference type="GO" id="GO:0003700">
    <property type="term" value="F:DNA-binding transcription factor activity"/>
    <property type="evidence" value="ECO:0007669"/>
    <property type="project" value="InterPro"/>
</dbReference>
<dbReference type="PANTHER" id="PTHR30126">
    <property type="entry name" value="HTH-TYPE TRANSCRIPTIONAL REGULATOR"/>
    <property type="match status" value="1"/>
</dbReference>
<evidence type="ECO:0000313" key="7">
    <source>
        <dbReference type="Proteomes" id="UP000264541"/>
    </source>
</evidence>
<dbReference type="Proteomes" id="UP000264541">
    <property type="component" value="Unassembled WGS sequence"/>
</dbReference>
<dbReference type="Pfam" id="PF00126">
    <property type="entry name" value="HTH_1"/>
    <property type="match status" value="1"/>
</dbReference>
<dbReference type="InterPro" id="IPR005119">
    <property type="entry name" value="LysR_subst-bd"/>
</dbReference>
<dbReference type="Pfam" id="PF03466">
    <property type="entry name" value="LysR_substrate"/>
    <property type="match status" value="1"/>
</dbReference>
<dbReference type="InterPro" id="IPR036390">
    <property type="entry name" value="WH_DNA-bd_sf"/>
</dbReference>
<sequence>MDIKQLEVFNTICKHKNFSSAAKELLISQPTVSSHIKSLEENLGLQLFNRKNKATGNLTDAGKILYQYSTQIMSIVREAEASLGHYKQGNSGALSLATAHTFCTFYLPPLLEKFKQKFPSVEIILHTEFTPKMVSMVENREVHFAVARTSSPTYTDNHLHSVLLGQDPSAFVISPHHPLAAAETTTIEEIINEQFIVFGKKSSYWPNISNLFSNEGLELKTSMELNDINAVKKMIEINMGISILPLISIQDELEKGTLKTISVEGFPEIIRYSHLVYQKDLIITGPIENFLEFIHETIPYSL</sequence>
<dbReference type="SUPFAM" id="SSF53850">
    <property type="entry name" value="Periplasmic binding protein-like II"/>
    <property type="match status" value="1"/>
</dbReference>
<evidence type="ECO:0000256" key="4">
    <source>
        <dbReference type="ARBA" id="ARBA00023163"/>
    </source>
</evidence>
<gene>
    <name evidence="6" type="ORF">D0469_13500</name>
</gene>
<comment type="caution">
    <text evidence="6">The sequence shown here is derived from an EMBL/GenBank/DDBJ whole genome shotgun (WGS) entry which is preliminary data.</text>
</comment>
<evidence type="ECO:0000256" key="1">
    <source>
        <dbReference type="ARBA" id="ARBA00009437"/>
    </source>
</evidence>
<organism evidence="6 7">
    <name type="scientific">Peribacillus saganii</name>
    <dbReference type="NCBI Taxonomy" id="2303992"/>
    <lineage>
        <taxon>Bacteria</taxon>
        <taxon>Bacillati</taxon>
        <taxon>Bacillota</taxon>
        <taxon>Bacilli</taxon>
        <taxon>Bacillales</taxon>
        <taxon>Bacillaceae</taxon>
        <taxon>Peribacillus</taxon>
    </lineage>
</organism>
<dbReference type="InterPro" id="IPR000847">
    <property type="entry name" value="LysR_HTH_N"/>
</dbReference>
<dbReference type="PRINTS" id="PR00039">
    <property type="entry name" value="HTHLYSR"/>
</dbReference>
<dbReference type="SUPFAM" id="SSF46785">
    <property type="entry name" value="Winged helix' DNA-binding domain"/>
    <property type="match status" value="1"/>
</dbReference>
<dbReference type="PROSITE" id="PS50931">
    <property type="entry name" value="HTH_LYSR"/>
    <property type="match status" value="1"/>
</dbReference>
<dbReference type="Gene3D" id="3.40.190.290">
    <property type="match status" value="1"/>
</dbReference>
<keyword evidence="7" id="KW-1185">Reference proteome</keyword>
<evidence type="ECO:0000256" key="2">
    <source>
        <dbReference type="ARBA" id="ARBA00023015"/>
    </source>
</evidence>
<dbReference type="CDD" id="cd05466">
    <property type="entry name" value="PBP2_LTTR_substrate"/>
    <property type="match status" value="1"/>
</dbReference>
<dbReference type="EMBL" id="QVTE01000038">
    <property type="protein sequence ID" value="RFU67861.1"/>
    <property type="molecule type" value="Genomic_DNA"/>
</dbReference>
<comment type="similarity">
    <text evidence="1">Belongs to the LysR transcriptional regulatory family.</text>
</comment>